<reference evidence="2" key="1">
    <citation type="submission" date="2016-10" db="EMBL/GenBank/DDBJ databases">
        <authorList>
            <person name="Varghese N."/>
            <person name="Submissions S."/>
        </authorList>
    </citation>
    <scope>NUCLEOTIDE SEQUENCE [LARGE SCALE GENOMIC DNA]</scope>
    <source>
        <strain evidence="2">DSM 13577</strain>
    </source>
</reference>
<sequence length="40" mass="4807">MKKEQGWKMYIEIQQLKEKGFTISQIARNLGISRPTVYEY</sequence>
<dbReference type="Proteomes" id="UP000243819">
    <property type="component" value="Unassembled WGS sequence"/>
</dbReference>
<organism evidence="1 2">
    <name type="scientific">Anaerobranca gottschalkii DSM 13577</name>
    <dbReference type="NCBI Taxonomy" id="1120990"/>
    <lineage>
        <taxon>Bacteria</taxon>
        <taxon>Bacillati</taxon>
        <taxon>Bacillota</taxon>
        <taxon>Clostridia</taxon>
        <taxon>Eubacteriales</taxon>
        <taxon>Proteinivoracaceae</taxon>
        <taxon>Anaerobranca</taxon>
    </lineage>
</organism>
<protein>
    <submittedName>
        <fullName evidence="1">Helix-turn-helix domain of resolvase</fullName>
    </submittedName>
</protein>
<dbReference type="Pfam" id="PF13384">
    <property type="entry name" value="HTH_23"/>
    <property type="match status" value="1"/>
</dbReference>
<dbReference type="EMBL" id="FOIF01000019">
    <property type="protein sequence ID" value="SES91107.1"/>
    <property type="molecule type" value="Genomic_DNA"/>
</dbReference>
<gene>
    <name evidence="1" type="ORF">SAMN03080614_10191</name>
</gene>
<dbReference type="OrthoDB" id="3193769at2"/>
<feature type="non-terminal residue" evidence="1">
    <location>
        <position position="40"/>
    </location>
</feature>
<evidence type="ECO:0000313" key="1">
    <source>
        <dbReference type="EMBL" id="SES91107.1"/>
    </source>
</evidence>
<dbReference type="AlphaFoldDB" id="A0A1I0AA73"/>
<dbReference type="Gene3D" id="1.10.10.60">
    <property type="entry name" value="Homeodomain-like"/>
    <property type="match status" value="1"/>
</dbReference>
<dbReference type="InterPro" id="IPR009057">
    <property type="entry name" value="Homeodomain-like_sf"/>
</dbReference>
<name>A0A1I0AA73_9FIRM</name>
<dbReference type="STRING" id="1120990.SAMN03080614_10191"/>
<accession>A0A1I0AA73</accession>
<dbReference type="SUPFAM" id="SSF46689">
    <property type="entry name" value="Homeodomain-like"/>
    <property type="match status" value="1"/>
</dbReference>
<keyword evidence="2" id="KW-1185">Reference proteome</keyword>
<proteinExistence type="predicted"/>
<evidence type="ECO:0000313" key="2">
    <source>
        <dbReference type="Proteomes" id="UP000243819"/>
    </source>
</evidence>